<dbReference type="AlphaFoldDB" id="A0A2W5N3X4"/>
<evidence type="ECO:0000313" key="9">
    <source>
        <dbReference type="EMBL" id="PZQ45485.1"/>
    </source>
</evidence>
<evidence type="ECO:0000256" key="5">
    <source>
        <dbReference type="ARBA" id="ARBA00022692"/>
    </source>
</evidence>
<feature type="transmembrane region" description="Helical" evidence="8">
    <location>
        <begin position="126"/>
        <end position="144"/>
    </location>
</feature>
<evidence type="ECO:0000256" key="3">
    <source>
        <dbReference type="ARBA" id="ARBA00022448"/>
    </source>
</evidence>
<keyword evidence="3" id="KW-0813">Transport</keyword>
<dbReference type="Pfam" id="PF01758">
    <property type="entry name" value="SBF"/>
    <property type="match status" value="1"/>
</dbReference>
<feature type="transmembrane region" description="Helical" evidence="8">
    <location>
        <begin position="196"/>
        <end position="215"/>
    </location>
</feature>
<dbReference type="EMBL" id="QFPW01000054">
    <property type="protein sequence ID" value="PZQ45485.1"/>
    <property type="molecule type" value="Genomic_DNA"/>
</dbReference>
<feature type="transmembrane region" description="Helical" evidence="8">
    <location>
        <begin position="227"/>
        <end position="246"/>
    </location>
</feature>
<keyword evidence="5 8" id="KW-0812">Transmembrane</keyword>
<dbReference type="InterPro" id="IPR004706">
    <property type="entry name" value="Arsenical-R_Acr3"/>
</dbReference>
<organism evidence="9 10">
    <name type="scientific">Rhodovulum sulfidophilum</name>
    <name type="common">Rhodobacter sulfidophilus</name>
    <dbReference type="NCBI Taxonomy" id="35806"/>
    <lineage>
        <taxon>Bacteria</taxon>
        <taxon>Pseudomonadati</taxon>
        <taxon>Pseudomonadota</taxon>
        <taxon>Alphaproteobacteria</taxon>
        <taxon>Rhodobacterales</taxon>
        <taxon>Paracoccaceae</taxon>
        <taxon>Rhodovulum</taxon>
    </lineage>
</organism>
<evidence type="ECO:0000256" key="8">
    <source>
        <dbReference type="SAM" id="Phobius"/>
    </source>
</evidence>
<evidence type="ECO:0000256" key="2">
    <source>
        <dbReference type="ARBA" id="ARBA00010110"/>
    </source>
</evidence>
<dbReference type="GO" id="GO:0015297">
    <property type="term" value="F:antiporter activity"/>
    <property type="evidence" value="ECO:0007669"/>
    <property type="project" value="InterPro"/>
</dbReference>
<gene>
    <name evidence="9" type="ORF">DI556_22645</name>
</gene>
<evidence type="ECO:0000256" key="7">
    <source>
        <dbReference type="ARBA" id="ARBA00023136"/>
    </source>
</evidence>
<feature type="transmembrane region" description="Helical" evidence="8">
    <location>
        <begin position="98"/>
        <end position="120"/>
    </location>
</feature>
<feature type="transmembrane region" description="Helical" evidence="8">
    <location>
        <begin position="67"/>
        <end position="86"/>
    </location>
</feature>
<comment type="subcellular location">
    <subcellularLocation>
        <location evidence="1">Cell membrane</location>
        <topology evidence="1">Multi-pass membrane protein</topology>
    </subcellularLocation>
</comment>
<evidence type="ECO:0000256" key="1">
    <source>
        <dbReference type="ARBA" id="ARBA00004651"/>
    </source>
</evidence>
<keyword evidence="4" id="KW-1003">Cell membrane</keyword>
<dbReference type="GO" id="GO:0005886">
    <property type="term" value="C:plasma membrane"/>
    <property type="evidence" value="ECO:0007669"/>
    <property type="project" value="UniProtKB-SubCell"/>
</dbReference>
<keyword evidence="6 8" id="KW-1133">Transmembrane helix</keyword>
<feature type="transmembrane region" description="Helical" evidence="8">
    <location>
        <begin position="258"/>
        <end position="280"/>
    </location>
</feature>
<dbReference type="Proteomes" id="UP000249185">
    <property type="component" value="Unassembled WGS sequence"/>
</dbReference>
<comment type="similarity">
    <text evidence="2">Belongs to the arsenical resistance-3 (ACR3) (TC 2.A.59) family.</text>
</comment>
<sequence>MYPASGVGRRPLSRQRAGSYSAIWVTIAEGSTLAGLLERRQIWIYLGAVVLGFAVARLLPVTERWDASINPAIAFMLFVTFLQVPIPELWRGFRSGRFLAALLASNFLILPLLVAGLLWFAPDDPLVRLGVAMVLLTPCIDYVVTFCQLGRGDARSLLAATPLLLVAQLLLLPIYLTVLLGEAAGALVSVGPFVEAFLGLILAPLVLAALVRHWAGRSATGERLFGALGLLPVPATALVLLLVVAATTPLLDHALGPALAALPLYIAFAVVAPALGWAVARAARLSAPASRAVAFSSATRNSLVVLPLALAVPGGAPVLPAIIVAQTLVELLAELCYIRVMPRLGGARAARPA</sequence>
<dbReference type="GO" id="GO:0015105">
    <property type="term" value="F:arsenite transmembrane transporter activity"/>
    <property type="evidence" value="ECO:0007669"/>
    <property type="project" value="TreeGrafter"/>
</dbReference>
<dbReference type="Gene3D" id="1.20.1530.20">
    <property type="match status" value="1"/>
</dbReference>
<protein>
    <submittedName>
        <fullName evidence="9">Arsenic resistance protein</fullName>
    </submittedName>
</protein>
<comment type="caution">
    <text evidence="9">The sequence shown here is derived from an EMBL/GenBank/DDBJ whole genome shotgun (WGS) entry which is preliminary data.</text>
</comment>
<reference evidence="9 10" key="1">
    <citation type="submission" date="2017-08" db="EMBL/GenBank/DDBJ databases">
        <title>Infants hospitalized years apart are colonized by the same room-sourced microbial strains.</title>
        <authorList>
            <person name="Brooks B."/>
            <person name="Olm M.R."/>
            <person name="Firek B.A."/>
            <person name="Baker R."/>
            <person name="Thomas B.C."/>
            <person name="Morowitz M.J."/>
            <person name="Banfield J.F."/>
        </authorList>
    </citation>
    <scope>NUCLEOTIDE SEQUENCE [LARGE SCALE GENOMIC DNA]</scope>
    <source>
        <strain evidence="9">S2_005_002_R2_34</strain>
    </source>
</reference>
<dbReference type="InterPro" id="IPR038770">
    <property type="entry name" value="Na+/solute_symporter_sf"/>
</dbReference>
<evidence type="ECO:0000313" key="10">
    <source>
        <dbReference type="Proteomes" id="UP000249185"/>
    </source>
</evidence>
<keyword evidence="7 8" id="KW-0472">Membrane</keyword>
<accession>A0A2W5N3X4</accession>
<dbReference type="GO" id="GO:0015104">
    <property type="term" value="F:antimonite transmembrane transporter activity"/>
    <property type="evidence" value="ECO:0007669"/>
    <property type="project" value="TreeGrafter"/>
</dbReference>
<dbReference type="PANTHER" id="PTHR43057">
    <property type="entry name" value="ARSENITE EFFLUX TRANSPORTER"/>
    <property type="match status" value="1"/>
</dbReference>
<evidence type="ECO:0000256" key="4">
    <source>
        <dbReference type="ARBA" id="ARBA00022475"/>
    </source>
</evidence>
<dbReference type="PANTHER" id="PTHR43057:SF1">
    <property type="entry name" value="ARSENICAL-RESISTANCE PROTEIN 3"/>
    <property type="match status" value="1"/>
</dbReference>
<proteinExistence type="inferred from homology"/>
<feature type="transmembrane region" description="Helical" evidence="8">
    <location>
        <begin position="156"/>
        <end position="176"/>
    </location>
</feature>
<name>A0A2W5N3X4_RHOSU</name>
<dbReference type="InterPro" id="IPR002657">
    <property type="entry name" value="BilAc:Na_symport/Acr3"/>
</dbReference>
<evidence type="ECO:0000256" key="6">
    <source>
        <dbReference type="ARBA" id="ARBA00022989"/>
    </source>
</evidence>
<feature type="transmembrane region" description="Helical" evidence="8">
    <location>
        <begin position="42"/>
        <end position="61"/>
    </location>
</feature>